<keyword evidence="2" id="KW-1185">Reference proteome</keyword>
<reference evidence="1 2" key="1">
    <citation type="submission" date="2024-01" db="EMBL/GenBank/DDBJ databases">
        <title>Genome assemblies of Stephania.</title>
        <authorList>
            <person name="Yang L."/>
        </authorList>
    </citation>
    <scope>NUCLEOTIDE SEQUENCE [LARGE SCALE GENOMIC DNA]</scope>
    <source>
        <strain evidence="1">JXDWG</strain>
        <tissue evidence="1">Leaf</tissue>
    </source>
</reference>
<accession>A0AAP0JVX2</accession>
<dbReference type="AlphaFoldDB" id="A0AAP0JVX2"/>
<dbReference type="EMBL" id="JBBNAG010000004">
    <property type="protein sequence ID" value="KAK9141186.1"/>
    <property type="molecule type" value="Genomic_DNA"/>
</dbReference>
<name>A0AAP0JVX2_9MAGN</name>
<organism evidence="1 2">
    <name type="scientific">Stephania cephalantha</name>
    <dbReference type="NCBI Taxonomy" id="152367"/>
    <lineage>
        <taxon>Eukaryota</taxon>
        <taxon>Viridiplantae</taxon>
        <taxon>Streptophyta</taxon>
        <taxon>Embryophyta</taxon>
        <taxon>Tracheophyta</taxon>
        <taxon>Spermatophyta</taxon>
        <taxon>Magnoliopsida</taxon>
        <taxon>Ranunculales</taxon>
        <taxon>Menispermaceae</taxon>
        <taxon>Menispermoideae</taxon>
        <taxon>Cissampelideae</taxon>
        <taxon>Stephania</taxon>
    </lineage>
</organism>
<evidence type="ECO:0000313" key="1">
    <source>
        <dbReference type="EMBL" id="KAK9141186.1"/>
    </source>
</evidence>
<gene>
    <name evidence="1" type="ORF">Scep_010867</name>
</gene>
<dbReference type="Proteomes" id="UP001419268">
    <property type="component" value="Unassembled WGS sequence"/>
</dbReference>
<protein>
    <submittedName>
        <fullName evidence="1">Uncharacterized protein</fullName>
    </submittedName>
</protein>
<sequence>MSFTPFLSVHSSNFISPFPTKSTNSSIASSFSLSELFRQLPPRDSYSYLILLKSTSKTANGIPTKAPIKVTNAMPAPFQHDIKHIKQPDLNIGLVSRINSAS</sequence>
<proteinExistence type="predicted"/>
<comment type="caution">
    <text evidence="1">The sequence shown here is derived from an EMBL/GenBank/DDBJ whole genome shotgun (WGS) entry which is preliminary data.</text>
</comment>
<evidence type="ECO:0000313" key="2">
    <source>
        <dbReference type="Proteomes" id="UP001419268"/>
    </source>
</evidence>